<feature type="domain" description="Peptidase M13 N-terminal" evidence="9">
    <location>
        <begin position="15"/>
        <end position="389"/>
    </location>
</feature>
<dbReference type="Pfam" id="PF05649">
    <property type="entry name" value="Peptidase_M13_N"/>
    <property type="match status" value="1"/>
</dbReference>
<reference evidence="11" key="1">
    <citation type="journal article" date="2019" name="Int. J. Syst. Evol. Microbiol.">
        <title>The Global Catalogue of Microorganisms (GCM) 10K type strain sequencing project: providing services to taxonomists for standard genome sequencing and annotation.</title>
        <authorList>
            <consortium name="The Broad Institute Genomics Platform"/>
            <consortium name="The Broad Institute Genome Sequencing Center for Infectious Disease"/>
            <person name="Wu L."/>
            <person name="Ma J."/>
        </authorList>
    </citation>
    <scope>NUCLEOTIDE SEQUENCE [LARGE SCALE GENOMIC DNA]</scope>
    <source>
        <strain evidence="11">CGMCC 1.15277</strain>
    </source>
</reference>
<dbReference type="InterPro" id="IPR018497">
    <property type="entry name" value="Peptidase_M13_C"/>
</dbReference>
<name>A0ABW1WZ68_9ACTN</name>
<keyword evidence="5" id="KW-0378">Hydrolase</keyword>
<feature type="domain" description="Peptidase M13 C-terminal" evidence="8">
    <location>
        <begin position="441"/>
        <end position="648"/>
    </location>
</feature>
<evidence type="ECO:0000259" key="9">
    <source>
        <dbReference type="Pfam" id="PF05649"/>
    </source>
</evidence>
<keyword evidence="7" id="KW-0482">Metalloprotease</keyword>
<comment type="similarity">
    <text evidence="2">Belongs to the peptidase M13 family.</text>
</comment>
<evidence type="ECO:0000256" key="1">
    <source>
        <dbReference type="ARBA" id="ARBA00001947"/>
    </source>
</evidence>
<dbReference type="InterPro" id="IPR008753">
    <property type="entry name" value="Peptidase_M13_N"/>
</dbReference>
<evidence type="ECO:0000256" key="6">
    <source>
        <dbReference type="ARBA" id="ARBA00022833"/>
    </source>
</evidence>
<protein>
    <submittedName>
        <fullName evidence="10">M13 family metallopeptidase</fullName>
    </submittedName>
</protein>
<dbReference type="Proteomes" id="UP001596266">
    <property type="component" value="Unassembled WGS sequence"/>
</dbReference>
<evidence type="ECO:0000256" key="3">
    <source>
        <dbReference type="ARBA" id="ARBA00022670"/>
    </source>
</evidence>
<accession>A0ABW1WZ68</accession>
<dbReference type="InterPro" id="IPR042089">
    <property type="entry name" value="Peptidase_M13_dom_2"/>
</dbReference>
<evidence type="ECO:0000256" key="4">
    <source>
        <dbReference type="ARBA" id="ARBA00022723"/>
    </source>
</evidence>
<evidence type="ECO:0000313" key="11">
    <source>
        <dbReference type="Proteomes" id="UP001596266"/>
    </source>
</evidence>
<dbReference type="EMBL" id="JBHSUA010000009">
    <property type="protein sequence ID" value="MFC6396277.1"/>
    <property type="molecule type" value="Genomic_DNA"/>
</dbReference>
<dbReference type="PANTHER" id="PTHR11733">
    <property type="entry name" value="ZINC METALLOPROTEASE FAMILY M13 NEPRILYSIN-RELATED"/>
    <property type="match status" value="1"/>
</dbReference>
<dbReference type="InterPro" id="IPR000718">
    <property type="entry name" value="Peptidase_M13"/>
</dbReference>
<dbReference type="CDD" id="cd08662">
    <property type="entry name" value="M13"/>
    <property type="match status" value="1"/>
</dbReference>
<keyword evidence="11" id="KW-1185">Reference proteome</keyword>
<dbReference type="SUPFAM" id="SSF55486">
    <property type="entry name" value="Metalloproteases ('zincins'), catalytic domain"/>
    <property type="match status" value="1"/>
</dbReference>
<evidence type="ECO:0000259" key="8">
    <source>
        <dbReference type="Pfam" id="PF01431"/>
    </source>
</evidence>
<evidence type="ECO:0000256" key="7">
    <source>
        <dbReference type="ARBA" id="ARBA00023049"/>
    </source>
</evidence>
<comment type="cofactor">
    <cofactor evidence="1">
        <name>Zn(2+)</name>
        <dbReference type="ChEBI" id="CHEBI:29105"/>
    </cofactor>
</comment>
<evidence type="ECO:0000256" key="5">
    <source>
        <dbReference type="ARBA" id="ARBA00022801"/>
    </source>
</evidence>
<dbReference type="PRINTS" id="PR00786">
    <property type="entry name" value="NEPRILYSIN"/>
</dbReference>
<comment type="caution">
    <text evidence="10">The sequence shown here is derived from an EMBL/GenBank/DDBJ whole genome shotgun (WGS) entry which is preliminary data.</text>
</comment>
<dbReference type="PROSITE" id="PS51885">
    <property type="entry name" value="NEPRILYSIN"/>
    <property type="match status" value="1"/>
</dbReference>
<keyword evidence="3" id="KW-0645">Protease</keyword>
<keyword evidence="4" id="KW-0479">Metal-binding</keyword>
<sequence>MDPIDQSSFDPTVRPQDDFYRHVHGPWLETAQIQEDRASAGAFVHLRDEAEVAVREIIESLTADADGEQGKVAALYRDFMDEETVERLGAAPLRPLLDRVDAIDSRQALARHWGWSLRHGIGSLVAAGAEVDPGNPKRSVLFVLQAGLGLPDEVYYRDGQHAEVLKAYAGHVERSLALAGVADAAEQARLVVDLETRIALHHWDRVRCRDLHSMYNLMGWESFRDSAPGLLLDEVLAGAEIAPGALSEVVCSQPSFVTGVAELVTDDALPAWRAWARWKAVSSLSSYLSTPFVAERFDFYERTLAGVPQLRARWKRGVALVQGALGEAVGKLYVERHFPPAAKARMDELVSNLLRAYGESISSLDWMGEQTREQALDKLSKFRPKIGYPARWRDYSGLEIVSGDLVGNVLRSNGFDFAQDLTKLTEPVDLEEWLMLPQTVNAYYHPLRNEIVFPAAILQPPFFDPEADDAVNYGGIGAVIGHEIGHGFDDQGSMCDGDGQLRNWWTDDDRATFSDRTGALVAQYEGLVPSQFADAADAPRVNGQLTIGENIGDLGGLGIAIKAWRIATGGTDPEPIAGLTGLQRLLYGYARVWQNKMRDEALRQQVATDPHSPSEFRCNQVVKNIDAFHEAFGTPPGDAEWLAPEERVRIW</sequence>
<evidence type="ECO:0000256" key="2">
    <source>
        <dbReference type="ARBA" id="ARBA00007357"/>
    </source>
</evidence>
<evidence type="ECO:0000313" key="10">
    <source>
        <dbReference type="EMBL" id="MFC6396277.1"/>
    </source>
</evidence>
<dbReference type="Gene3D" id="3.40.390.10">
    <property type="entry name" value="Collagenase (Catalytic Domain)"/>
    <property type="match status" value="1"/>
</dbReference>
<dbReference type="Pfam" id="PF01431">
    <property type="entry name" value="Peptidase_M13"/>
    <property type="match status" value="1"/>
</dbReference>
<dbReference type="PANTHER" id="PTHR11733:SF167">
    <property type="entry name" value="FI17812P1-RELATED"/>
    <property type="match status" value="1"/>
</dbReference>
<dbReference type="RefSeq" id="WP_343885088.1">
    <property type="nucleotide sequence ID" value="NZ_BAAAKI010000004.1"/>
</dbReference>
<proteinExistence type="inferred from homology"/>
<organism evidence="10 11">
    <name type="scientific">Luteococcus sanguinis</name>
    <dbReference type="NCBI Taxonomy" id="174038"/>
    <lineage>
        <taxon>Bacteria</taxon>
        <taxon>Bacillati</taxon>
        <taxon>Actinomycetota</taxon>
        <taxon>Actinomycetes</taxon>
        <taxon>Propionibacteriales</taxon>
        <taxon>Propionibacteriaceae</taxon>
        <taxon>Luteococcus</taxon>
    </lineage>
</organism>
<dbReference type="InterPro" id="IPR024079">
    <property type="entry name" value="MetalloPept_cat_dom_sf"/>
</dbReference>
<gene>
    <name evidence="10" type="ORF">ACFP57_04640</name>
</gene>
<dbReference type="Gene3D" id="1.10.1380.10">
    <property type="entry name" value="Neutral endopeptidase , domain2"/>
    <property type="match status" value="1"/>
</dbReference>
<keyword evidence="6" id="KW-0862">Zinc</keyword>